<evidence type="ECO:0000313" key="4">
    <source>
        <dbReference type="EMBL" id="KAK7356922.1"/>
    </source>
</evidence>
<dbReference type="EMBL" id="JAYMYR010000006">
    <property type="protein sequence ID" value="KAK7356922.1"/>
    <property type="molecule type" value="Genomic_DNA"/>
</dbReference>
<gene>
    <name evidence="4" type="ORF">VNO80_16202</name>
</gene>
<dbReference type="InterPro" id="IPR055377">
    <property type="entry name" value="GH3_M"/>
</dbReference>
<evidence type="ECO:0000313" key="5">
    <source>
        <dbReference type="Proteomes" id="UP001374584"/>
    </source>
</evidence>
<evidence type="ECO:0000256" key="1">
    <source>
        <dbReference type="ARBA" id="ARBA00008068"/>
    </source>
</evidence>
<comment type="similarity">
    <text evidence="1">Belongs to the IAA-amido conjugating enzyme family.</text>
</comment>
<name>A0AAN9MM11_PHACN</name>
<feature type="domain" description="GH3 middle" evidence="3">
    <location>
        <begin position="305"/>
        <end position="360"/>
    </location>
</feature>
<reference evidence="4 5" key="1">
    <citation type="submission" date="2024-01" db="EMBL/GenBank/DDBJ databases">
        <title>The genomes of 5 underutilized Papilionoideae crops provide insights into root nodulation and disease resistanc.</title>
        <authorList>
            <person name="Jiang F."/>
        </authorList>
    </citation>
    <scope>NUCLEOTIDE SEQUENCE [LARGE SCALE GENOMIC DNA]</scope>
    <source>
        <strain evidence="4">JINMINGXINNONG_FW02</strain>
        <tissue evidence="4">Leaves</tissue>
    </source>
</reference>
<accession>A0AAN9MM11</accession>
<dbReference type="PANTHER" id="PTHR31901">
    <property type="entry name" value="GH3 DOMAIN-CONTAINING PROTEIN"/>
    <property type="match status" value="1"/>
</dbReference>
<dbReference type="AlphaFoldDB" id="A0AAN9MM11"/>
<organism evidence="4 5">
    <name type="scientific">Phaseolus coccineus</name>
    <name type="common">Scarlet runner bean</name>
    <name type="synonym">Phaseolus multiflorus</name>
    <dbReference type="NCBI Taxonomy" id="3886"/>
    <lineage>
        <taxon>Eukaryota</taxon>
        <taxon>Viridiplantae</taxon>
        <taxon>Streptophyta</taxon>
        <taxon>Embryophyta</taxon>
        <taxon>Tracheophyta</taxon>
        <taxon>Spermatophyta</taxon>
        <taxon>Magnoliopsida</taxon>
        <taxon>eudicotyledons</taxon>
        <taxon>Gunneridae</taxon>
        <taxon>Pentapetalae</taxon>
        <taxon>rosids</taxon>
        <taxon>fabids</taxon>
        <taxon>Fabales</taxon>
        <taxon>Fabaceae</taxon>
        <taxon>Papilionoideae</taxon>
        <taxon>50 kb inversion clade</taxon>
        <taxon>NPAAA clade</taxon>
        <taxon>indigoferoid/millettioid clade</taxon>
        <taxon>Phaseoleae</taxon>
        <taxon>Phaseolus</taxon>
    </lineage>
</organism>
<evidence type="ECO:0000256" key="2">
    <source>
        <dbReference type="ARBA" id="ARBA00022598"/>
    </source>
</evidence>
<dbReference type="GO" id="GO:0016881">
    <property type="term" value="F:acid-amino acid ligase activity"/>
    <property type="evidence" value="ECO:0007669"/>
    <property type="project" value="TreeGrafter"/>
</dbReference>
<dbReference type="InterPro" id="IPR004993">
    <property type="entry name" value="GH3"/>
</dbReference>
<dbReference type="Pfam" id="PF23571">
    <property type="entry name" value="GH3_M"/>
    <property type="match status" value="1"/>
</dbReference>
<keyword evidence="2" id="KW-0436">Ligase</keyword>
<proteinExistence type="inferred from homology"/>
<sequence>MRREKNITDIAEFKRSVPVTTYERIFLYIQRIANGEDSSLITAHSIIEMLCSSGMLGGEPKIMPSIAEDLERPTFVYNLTMPIINQYVLDLDEGKAMYLFFVKAEMSTPCGLPARTVLTSYYKSKHFKGRTYDPWNDFTSPDQTILCNDNNQSMHYQLLAGLVHRRQVLRLGAIFASTFLRAISFLERNWRHLCEDICNGQLSSSVIDPSCRSCMSSVLSTPDPRLTDEITRICSQKCWKGILCQLWPKAKYIEAVVTGSMAQYVPALKHYSDGRLPLVCTMYASSECYFGVNPKPLYDPVDVAFTLLPNMGYFEFLPLGHNGKLLMDFDEGDLPNDKLVDLVHVSFFYEPVVTTFAGLY</sequence>
<comment type="caution">
    <text evidence="4">The sequence shown here is derived from an EMBL/GenBank/DDBJ whole genome shotgun (WGS) entry which is preliminary data.</text>
</comment>
<keyword evidence="5" id="KW-1185">Reference proteome</keyword>
<evidence type="ECO:0000259" key="3">
    <source>
        <dbReference type="Pfam" id="PF23571"/>
    </source>
</evidence>
<dbReference type="GO" id="GO:0005737">
    <property type="term" value="C:cytoplasm"/>
    <property type="evidence" value="ECO:0007669"/>
    <property type="project" value="TreeGrafter"/>
</dbReference>
<dbReference type="PANTHER" id="PTHR31901:SF18">
    <property type="entry name" value="INDOLE-3-ACETIC ACID-AMIDO SYNTHETASE GH3.9-RELATED"/>
    <property type="match status" value="1"/>
</dbReference>
<dbReference type="Proteomes" id="UP001374584">
    <property type="component" value="Unassembled WGS sequence"/>
</dbReference>
<protein>
    <recommendedName>
        <fullName evidence="3">GH3 middle domain-containing protein</fullName>
    </recommendedName>
</protein>
<dbReference type="Pfam" id="PF03321">
    <property type="entry name" value="GH3"/>
    <property type="match status" value="1"/>
</dbReference>